<name>A0A0D8XTI2_DICVI</name>
<dbReference type="EMBL" id="KN716292">
    <property type="protein sequence ID" value="KJH47815.1"/>
    <property type="molecule type" value="Genomic_DNA"/>
</dbReference>
<reference evidence="1 2" key="1">
    <citation type="submission" date="2013-11" db="EMBL/GenBank/DDBJ databases">
        <title>Draft genome of the bovine lungworm Dictyocaulus viviparus.</title>
        <authorList>
            <person name="Mitreva M."/>
        </authorList>
    </citation>
    <scope>NUCLEOTIDE SEQUENCE [LARGE SCALE GENOMIC DNA]</scope>
    <source>
        <strain evidence="1 2">HannoverDv2000</strain>
    </source>
</reference>
<dbReference type="AlphaFoldDB" id="A0A0D8XTI2"/>
<proteinExistence type="predicted"/>
<accession>A0A0D8XTI2</accession>
<evidence type="ECO:0000313" key="1">
    <source>
        <dbReference type="EMBL" id="KJH47815.1"/>
    </source>
</evidence>
<evidence type="ECO:0000313" key="2">
    <source>
        <dbReference type="Proteomes" id="UP000053766"/>
    </source>
</evidence>
<protein>
    <submittedName>
        <fullName evidence="1">Uncharacterized protein</fullName>
    </submittedName>
</protein>
<gene>
    <name evidence="1" type="ORF">DICVIV_06107</name>
</gene>
<sequence>MMECPSVICHRTGICSDNAVRNRNTKTMKCGALLCPSGHRLSKFSKNILLQAIHIPYGPRLQVMCNFRKGNNVQNGNESVLY</sequence>
<keyword evidence="2" id="KW-1185">Reference proteome</keyword>
<organism evidence="1 2">
    <name type="scientific">Dictyocaulus viviparus</name>
    <name type="common">Bovine lungworm</name>
    <dbReference type="NCBI Taxonomy" id="29172"/>
    <lineage>
        <taxon>Eukaryota</taxon>
        <taxon>Metazoa</taxon>
        <taxon>Ecdysozoa</taxon>
        <taxon>Nematoda</taxon>
        <taxon>Chromadorea</taxon>
        <taxon>Rhabditida</taxon>
        <taxon>Rhabditina</taxon>
        <taxon>Rhabditomorpha</taxon>
        <taxon>Strongyloidea</taxon>
        <taxon>Metastrongylidae</taxon>
        <taxon>Dictyocaulus</taxon>
    </lineage>
</organism>
<reference evidence="2" key="2">
    <citation type="journal article" date="2016" name="Sci. Rep.">
        <title>Dictyocaulus viviparus genome, variome and transcriptome elucidate lungworm biology and support future intervention.</title>
        <authorList>
            <person name="McNulty S.N."/>
            <person name="Strube C."/>
            <person name="Rosa B.A."/>
            <person name="Martin J.C."/>
            <person name="Tyagi R."/>
            <person name="Choi Y.J."/>
            <person name="Wang Q."/>
            <person name="Hallsworth Pepin K."/>
            <person name="Zhang X."/>
            <person name="Ozersky P."/>
            <person name="Wilson R.K."/>
            <person name="Sternberg P.W."/>
            <person name="Gasser R.B."/>
            <person name="Mitreva M."/>
        </authorList>
    </citation>
    <scope>NUCLEOTIDE SEQUENCE [LARGE SCALE GENOMIC DNA]</scope>
    <source>
        <strain evidence="2">HannoverDv2000</strain>
    </source>
</reference>
<dbReference type="Proteomes" id="UP000053766">
    <property type="component" value="Unassembled WGS sequence"/>
</dbReference>